<feature type="transmembrane region" description="Helical" evidence="1">
    <location>
        <begin position="6"/>
        <end position="30"/>
    </location>
</feature>
<sequence>MRSLFGRWFLVITLILIVVIFSAVGIASYYRVHYINFDIAVENAETLVIERVDEHGNVIPISGKKVGDIKPIGLTWWPNGGRGTVLNLPVPGRYLVSRLISGGEKEKITTIFFDKGAVRYDYLLTVSKDGISILTVEIKK</sequence>
<evidence type="ECO:0000313" key="3">
    <source>
        <dbReference type="Proteomes" id="UP000177171"/>
    </source>
</evidence>
<comment type="caution">
    <text evidence="2">The sequence shown here is derived from an EMBL/GenBank/DDBJ whole genome shotgun (WGS) entry which is preliminary data.</text>
</comment>
<organism evidence="2 3">
    <name type="scientific">Candidatus Sungbacteria bacterium RIFCSPLOWO2_12_FULL_41_11</name>
    <dbReference type="NCBI Taxonomy" id="1802286"/>
    <lineage>
        <taxon>Bacteria</taxon>
        <taxon>Candidatus Sungiibacteriota</taxon>
    </lineage>
</organism>
<keyword evidence="1" id="KW-1133">Transmembrane helix</keyword>
<gene>
    <name evidence="2" type="ORF">A3G49_04300</name>
</gene>
<evidence type="ECO:0000313" key="2">
    <source>
        <dbReference type="EMBL" id="OHA14880.1"/>
    </source>
</evidence>
<dbReference type="AlphaFoldDB" id="A0A1G2LTB7"/>
<name>A0A1G2LTB7_9BACT</name>
<dbReference type="Proteomes" id="UP000177171">
    <property type="component" value="Unassembled WGS sequence"/>
</dbReference>
<reference evidence="2 3" key="1">
    <citation type="journal article" date="2016" name="Nat. Commun.">
        <title>Thousands of microbial genomes shed light on interconnected biogeochemical processes in an aquifer system.</title>
        <authorList>
            <person name="Anantharaman K."/>
            <person name="Brown C.T."/>
            <person name="Hug L.A."/>
            <person name="Sharon I."/>
            <person name="Castelle C.J."/>
            <person name="Probst A.J."/>
            <person name="Thomas B.C."/>
            <person name="Singh A."/>
            <person name="Wilkins M.J."/>
            <person name="Karaoz U."/>
            <person name="Brodie E.L."/>
            <person name="Williams K.H."/>
            <person name="Hubbard S.S."/>
            <person name="Banfield J.F."/>
        </authorList>
    </citation>
    <scope>NUCLEOTIDE SEQUENCE [LARGE SCALE GENOMIC DNA]</scope>
</reference>
<accession>A0A1G2LTB7</accession>
<protein>
    <submittedName>
        <fullName evidence="2">Uncharacterized protein</fullName>
    </submittedName>
</protein>
<dbReference type="EMBL" id="MHQY01000001">
    <property type="protein sequence ID" value="OHA14880.1"/>
    <property type="molecule type" value="Genomic_DNA"/>
</dbReference>
<proteinExistence type="predicted"/>
<evidence type="ECO:0000256" key="1">
    <source>
        <dbReference type="SAM" id="Phobius"/>
    </source>
</evidence>
<keyword evidence="1" id="KW-0472">Membrane</keyword>
<keyword evidence="1" id="KW-0812">Transmembrane</keyword>